<dbReference type="InterPro" id="IPR000073">
    <property type="entry name" value="AB_hydrolase_1"/>
</dbReference>
<organism evidence="2 3">
    <name type="scientific">Friedmanniomyces endolithicus</name>
    <dbReference type="NCBI Taxonomy" id="329885"/>
    <lineage>
        <taxon>Eukaryota</taxon>
        <taxon>Fungi</taxon>
        <taxon>Dikarya</taxon>
        <taxon>Ascomycota</taxon>
        <taxon>Pezizomycotina</taxon>
        <taxon>Dothideomycetes</taxon>
        <taxon>Dothideomycetidae</taxon>
        <taxon>Mycosphaerellales</taxon>
        <taxon>Teratosphaeriaceae</taxon>
        <taxon>Friedmanniomyces</taxon>
    </lineage>
</organism>
<protein>
    <recommendedName>
        <fullName evidence="1">AB hydrolase-1 domain-containing protein</fullName>
    </recommendedName>
</protein>
<dbReference type="PANTHER" id="PTHR37017">
    <property type="entry name" value="AB HYDROLASE-1 DOMAIN-CONTAINING PROTEIN-RELATED"/>
    <property type="match status" value="1"/>
</dbReference>
<dbReference type="EMBL" id="JASUXU010000152">
    <property type="protein sequence ID" value="KAK0303328.1"/>
    <property type="molecule type" value="Genomic_DNA"/>
</dbReference>
<reference evidence="2" key="1">
    <citation type="submission" date="2021-12" db="EMBL/GenBank/DDBJ databases">
        <title>Black yeast isolated from Biological Soil Crust.</title>
        <authorList>
            <person name="Kurbessoian T."/>
        </authorList>
    </citation>
    <scope>NUCLEOTIDE SEQUENCE</scope>
    <source>
        <strain evidence="2">CCFEE 5208</strain>
    </source>
</reference>
<proteinExistence type="predicted"/>
<dbReference type="InterPro" id="IPR052897">
    <property type="entry name" value="Sec-Metab_Biosynth_Hydrolase"/>
</dbReference>
<evidence type="ECO:0000313" key="2">
    <source>
        <dbReference type="EMBL" id="KAK0303328.1"/>
    </source>
</evidence>
<dbReference type="SUPFAM" id="SSF53474">
    <property type="entry name" value="alpha/beta-Hydrolases"/>
    <property type="match status" value="1"/>
</dbReference>
<evidence type="ECO:0000313" key="3">
    <source>
        <dbReference type="Proteomes" id="UP001168146"/>
    </source>
</evidence>
<dbReference type="AlphaFoldDB" id="A0AAN6IZB9"/>
<feature type="domain" description="AB hydrolase-1" evidence="1">
    <location>
        <begin position="53"/>
        <end position="290"/>
    </location>
</feature>
<sequence length="303" mass="33172">MHVYAIAEYYDVTRLEDLAAASYLAVARDFIEVIQALCKEVFSRNAAMSKPSLVLVHGSWHNPQHFELLIPFLLNQSYKVRAVSLPSTQPLDTPPHDLADDTATVREAVVAELDHSNNVVVVTHSYGGCPSNNALKGLDPKSRKAAGATSAVTAIVFLCAIPIPTGTSFLDAMGGKPMAIHDFSKSERFAIVGPPGPEYYCYNDLPADQAKKYSELLRPQAWVAYEQETSYAAYGDIPAWYLYCTEDQALPLAMQRVLVRGMEEAGAIVKTETVKSGHSPFLSVPEKTAEFIMRAAEESVKAE</sequence>
<dbReference type="InterPro" id="IPR029058">
    <property type="entry name" value="AB_hydrolase_fold"/>
</dbReference>
<name>A0AAN6IZB9_9PEZI</name>
<dbReference type="Pfam" id="PF12697">
    <property type="entry name" value="Abhydrolase_6"/>
    <property type="match status" value="1"/>
</dbReference>
<evidence type="ECO:0000259" key="1">
    <source>
        <dbReference type="Pfam" id="PF12697"/>
    </source>
</evidence>
<comment type="caution">
    <text evidence="2">The sequence shown here is derived from an EMBL/GenBank/DDBJ whole genome shotgun (WGS) entry which is preliminary data.</text>
</comment>
<gene>
    <name evidence="2" type="ORF">LTR82_017592</name>
</gene>
<accession>A0AAN6IZB9</accession>
<dbReference type="Proteomes" id="UP001168146">
    <property type="component" value="Unassembled WGS sequence"/>
</dbReference>
<dbReference type="PANTHER" id="PTHR37017:SF11">
    <property type="entry name" value="ESTERASE_LIPASE_THIOESTERASE DOMAIN-CONTAINING PROTEIN"/>
    <property type="match status" value="1"/>
</dbReference>
<dbReference type="Gene3D" id="3.40.50.1820">
    <property type="entry name" value="alpha/beta hydrolase"/>
    <property type="match status" value="1"/>
</dbReference>